<proteinExistence type="predicted"/>
<reference evidence="2" key="1">
    <citation type="journal article" date="2019" name="Int. J. Syst. Evol. Microbiol.">
        <title>The Global Catalogue of Microorganisms (GCM) 10K type strain sequencing project: providing services to taxonomists for standard genome sequencing and annotation.</title>
        <authorList>
            <consortium name="The Broad Institute Genomics Platform"/>
            <consortium name="The Broad Institute Genome Sequencing Center for Infectious Disease"/>
            <person name="Wu L."/>
            <person name="Ma J."/>
        </authorList>
    </citation>
    <scope>NUCLEOTIDE SEQUENCE [LARGE SCALE GENOMIC DNA]</scope>
    <source>
        <strain evidence="2">CCUG 63830</strain>
    </source>
</reference>
<dbReference type="EMBL" id="JBHSWB010000001">
    <property type="protein sequence ID" value="MFC6660024.1"/>
    <property type="molecule type" value="Genomic_DNA"/>
</dbReference>
<accession>A0ABW1ZGM7</accession>
<dbReference type="RefSeq" id="WP_380054830.1">
    <property type="nucleotide sequence ID" value="NZ_JBHSWB010000001.1"/>
</dbReference>
<protein>
    <submittedName>
        <fullName evidence="1">Uncharacterized protein</fullName>
    </submittedName>
</protein>
<comment type="caution">
    <text evidence="1">The sequence shown here is derived from an EMBL/GenBank/DDBJ whole genome shotgun (WGS) entry which is preliminary data.</text>
</comment>
<keyword evidence="2" id="KW-1185">Reference proteome</keyword>
<name>A0ABW1ZGM7_9DEIO</name>
<sequence length="87" mass="9678">MVGDREQVAALRGVPDPTAPEAYTRLLPARLTLPADARGPATVRLRLFLCDKTRGLCTVQEQVRRVTLTPGRPLTVAFTPTQNRWRP</sequence>
<dbReference type="Proteomes" id="UP001596317">
    <property type="component" value="Unassembled WGS sequence"/>
</dbReference>
<evidence type="ECO:0000313" key="1">
    <source>
        <dbReference type="EMBL" id="MFC6660024.1"/>
    </source>
</evidence>
<gene>
    <name evidence="1" type="ORF">ACFP90_06430</name>
</gene>
<organism evidence="1 2">
    <name type="scientific">Deinococcus multiflagellatus</name>
    <dbReference type="NCBI Taxonomy" id="1656887"/>
    <lineage>
        <taxon>Bacteria</taxon>
        <taxon>Thermotogati</taxon>
        <taxon>Deinococcota</taxon>
        <taxon>Deinococci</taxon>
        <taxon>Deinococcales</taxon>
        <taxon>Deinococcaceae</taxon>
        <taxon>Deinococcus</taxon>
    </lineage>
</organism>
<evidence type="ECO:0000313" key="2">
    <source>
        <dbReference type="Proteomes" id="UP001596317"/>
    </source>
</evidence>